<name>A0A9W9RTP5_PENBR</name>
<dbReference type="PANTHER" id="PTHR14303:SF0">
    <property type="entry name" value="DNA POLYMERASE DELTA SUBUNIT 4"/>
    <property type="match status" value="1"/>
</dbReference>
<evidence type="ECO:0008006" key="5">
    <source>
        <dbReference type="Google" id="ProtNLM"/>
    </source>
</evidence>
<dbReference type="PANTHER" id="PTHR14303">
    <property type="entry name" value="DNA POLYMERASE DELTA SUBUNIT 4"/>
    <property type="match status" value="1"/>
</dbReference>
<evidence type="ECO:0000313" key="3">
    <source>
        <dbReference type="EMBL" id="KAJ5366273.1"/>
    </source>
</evidence>
<dbReference type="GO" id="GO:0000731">
    <property type="term" value="P:DNA synthesis involved in DNA repair"/>
    <property type="evidence" value="ECO:0007669"/>
    <property type="project" value="InterPro"/>
</dbReference>
<reference evidence="3" key="1">
    <citation type="submission" date="2022-12" db="EMBL/GenBank/DDBJ databases">
        <authorList>
            <person name="Petersen C."/>
        </authorList>
    </citation>
    <scope>NUCLEOTIDE SEQUENCE</scope>
    <source>
        <strain evidence="2">IBT 35673</strain>
        <strain evidence="3">IBT 35675</strain>
    </source>
</reference>
<dbReference type="GO" id="GO:0043625">
    <property type="term" value="C:delta DNA polymerase complex"/>
    <property type="evidence" value="ECO:0007669"/>
    <property type="project" value="TreeGrafter"/>
</dbReference>
<accession>A0A9W9RTP5</accession>
<evidence type="ECO:0000313" key="2">
    <source>
        <dbReference type="EMBL" id="KAJ5329621.1"/>
    </source>
</evidence>
<dbReference type="EMBL" id="JAPZBR010000001">
    <property type="protein sequence ID" value="KAJ5366273.1"/>
    <property type="molecule type" value="Genomic_DNA"/>
</dbReference>
<evidence type="ECO:0000313" key="4">
    <source>
        <dbReference type="Proteomes" id="UP001148299"/>
    </source>
</evidence>
<dbReference type="AlphaFoldDB" id="A0A9W9RTP5"/>
<dbReference type="Pfam" id="PF04081">
    <property type="entry name" value="DNA_pol_delta_4"/>
    <property type="match status" value="1"/>
</dbReference>
<dbReference type="OrthoDB" id="337486at2759"/>
<comment type="caution">
    <text evidence="3">The sequence shown here is derived from an EMBL/GenBank/DDBJ whole genome shotgun (WGS) entry which is preliminary data.</text>
</comment>
<feature type="region of interest" description="Disordered" evidence="1">
    <location>
        <begin position="1"/>
        <end position="60"/>
    </location>
</feature>
<feature type="compositionally biased region" description="Polar residues" evidence="1">
    <location>
        <begin position="8"/>
        <end position="22"/>
    </location>
</feature>
<dbReference type="GO" id="GO:0006261">
    <property type="term" value="P:DNA-templated DNA replication"/>
    <property type="evidence" value="ECO:0007669"/>
    <property type="project" value="TreeGrafter"/>
</dbReference>
<reference evidence="3" key="2">
    <citation type="journal article" date="2023" name="IMA Fungus">
        <title>Comparative genomic study of the Penicillium genus elucidates a diverse pangenome and 15 lateral gene transfer events.</title>
        <authorList>
            <person name="Petersen C."/>
            <person name="Sorensen T."/>
            <person name="Nielsen M.R."/>
            <person name="Sondergaard T.E."/>
            <person name="Sorensen J.L."/>
            <person name="Fitzpatrick D.A."/>
            <person name="Frisvad J.C."/>
            <person name="Nielsen K.L."/>
        </authorList>
    </citation>
    <scope>NUCLEOTIDE SEQUENCE</scope>
    <source>
        <strain evidence="2">IBT 35673</strain>
        <strain evidence="3">IBT 35675</strain>
    </source>
</reference>
<dbReference type="GO" id="GO:0003887">
    <property type="term" value="F:DNA-directed DNA polymerase activity"/>
    <property type="evidence" value="ECO:0007669"/>
    <property type="project" value="TreeGrafter"/>
</dbReference>
<sequence>MPPRRRTANTGQSTLSFGSQARVTKPVTAPSKAKALDSLPRTKASPTPESPLSEVPETSKPHVAELVVRQQAAVEAEAPQTEEDRQALKLNKQDIWRYWRAQDENRLAPRVHQEGLDIEEKILRNFDLSSQYGPCIGIARIKRWRRASQLKLNPPLEVLAVLLKGKDIKERAYIDELLS</sequence>
<protein>
    <recommendedName>
        <fullName evidence="5">DNA polymerase delta subunit 4</fullName>
    </recommendedName>
</protein>
<evidence type="ECO:0000256" key="1">
    <source>
        <dbReference type="SAM" id="MobiDB-lite"/>
    </source>
</evidence>
<dbReference type="Proteomes" id="UP001148299">
    <property type="component" value="Unassembled WGS sequence"/>
</dbReference>
<gene>
    <name evidence="2" type="ORF">N7452_010011</name>
    <name evidence="3" type="ORF">N7541_000214</name>
</gene>
<keyword evidence="4" id="KW-1185">Reference proteome</keyword>
<dbReference type="InterPro" id="IPR007218">
    <property type="entry name" value="DNA_pol_delta_4"/>
</dbReference>
<proteinExistence type="predicted"/>
<organism evidence="3 4">
    <name type="scientific">Penicillium brevicompactum</name>
    <dbReference type="NCBI Taxonomy" id="5074"/>
    <lineage>
        <taxon>Eukaryota</taxon>
        <taxon>Fungi</taxon>
        <taxon>Dikarya</taxon>
        <taxon>Ascomycota</taxon>
        <taxon>Pezizomycotina</taxon>
        <taxon>Eurotiomycetes</taxon>
        <taxon>Eurotiomycetidae</taxon>
        <taxon>Eurotiales</taxon>
        <taxon>Aspergillaceae</taxon>
        <taxon>Penicillium</taxon>
    </lineage>
</organism>
<dbReference type="EMBL" id="JAPZBQ010000005">
    <property type="protein sequence ID" value="KAJ5329621.1"/>
    <property type="molecule type" value="Genomic_DNA"/>
</dbReference>
<dbReference type="Proteomes" id="UP001147695">
    <property type="component" value="Unassembled WGS sequence"/>
</dbReference>